<evidence type="ECO:0000256" key="2">
    <source>
        <dbReference type="SAM" id="Phobius"/>
    </source>
</evidence>
<protein>
    <submittedName>
        <fullName evidence="3">Uncharacterized protein</fullName>
    </submittedName>
</protein>
<sequence length="94" mass="10279">MASFSLYFGPYASKDPGSATGQWDEFRRAQPELDVLYSRLRFQGKRYRSRIYGEPMPDLGLPALVIAVFAAVAAAAIVGTAIWLTCIASFANVT</sequence>
<keyword evidence="4" id="KW-1185">Reference proteome</keyword>
<dbReference type="HOGENOM" id="CLU_2389875_0_0_1"/>
<reference evidence="3" key="2">
    <citation type="submission" date="2018-05" db="EMBL/GenBank/DDBJ databases">
        <title>OmerRS3 (Oryza meridionalis Reference Sequence Version 3).</title>
        <authorList>
            <person name="Zhang J."/>
            <person name="Kudrna D."/>
            <person name="Lee S."/>
            <person name="Talag J."/>
            <person name="Welchert J."/>
            <person name="Wing R.A."/>
        </authorList>
    </citation>
    <scope>NUCLEOTIDE SEQUENCE [LARGE SCALE GENOMIC DNA]</scope>
    <source>
        <strain evidence="3">cv. OR44</strain>
    </source>
</reference>
<dbReference type="EnsemblPlants" id="OMERI04G14400.1">
    <property type="protein sequence ID" value="OMERI04G14400.1"/>
    <property type="gene ID" value="OMERI04G14400"/>
</dbReference>
<dbReference type="Gramene" id="OMERI04G14400.1">
    <property type="protein sequence ID" value="OMERI04G14400.1"/>
    <property type="gene ID" value="OMERI04G14400"/>
</dbReference>
<evidence type="ECO:0000256" key="1">
    <source>
        <dbReference type="SAM" id="MobiDB-lite"/>
    </source>
</evidence>
<feature type="transmembrane region" description="Helical" evidence="2">
    <location>
        <begin position="63"/>
        <end position="91"/>
    </location>
</feature>
<accession>A0A0E0DFK8</accession>
<evidence type="ECO:0000313" key="3">
    <source>
        <dbReference type="EnsemblPlants" id="OMERI04G14400.1"/>
    </source>
</evidence>
<dbReference type="AlphaFoldDB" id="A0A0E0DFK8"/>
<evidence type="ECO:0000313" key="4">
    <source>
        <dbReference type="Proteomes" id="UP000008021"/>
    </source>
</evidence>
<organism evidence="3">
    <name type="scientific">Oryza meridionalis</name>
    <dbReference type="NCBI Taxonomy" id="40149"/>
    <lineage>
        <taxon>Eukaryota</taxon>
        <taxon>Viridiplantae</taxon>
        <taxon>Streptophyta</taxon>
        <taxon>Embryophyta</taxon>
        <taxon>Tracheophyta</taxon>
        <taxon>Spermatophyta</taxon>
        <taxon>Magnoliopsida</taxon>
        <taxon>Liliopsida</taxon>
        <taxon>Poales</taxon>
        <taxon>Poaceae</taxon>
        <taxon>BOP clade</taxon>
        <taxon>Oryzoideae</taxon>
        <taxon>Oryzeae</taxon>
        <taxon>Oryzinae</taxon>
        <taxon>Oryza</taxon>
    </lineage>
</organism>
<feature type="region of interest" description="Disordered" evidence="1">
    <location>
        <begin position="1"/>
        <end position="21"/>
    </location>
</feature>
<proteinExistence type="predicted"/>
<reference evidence="3" key="1">
    <citation type="submission" date="2015-04" db="UniProtKB">
        <authorList>
            <consortium name="EnsemblPlants"/>
        </authorList>
    </citation>
    <scope>IDENTIFICATION</scope>
</reference>
<name>A0A0E0DFK8_9ORYZ</name>
<keyword evidence="2" id="KW-0812">Transmembrane</keyword>
<dbReference type="Proteomes" id="UP000008021">
    <property type="component" value="Chromosome 4"/>
</dbReference>
<keyword evidence="2" id="KW-1133">Transmembrane helix</keyword>
<keyword evidence="2" id="KW-0472">Membrane</keyword>